<name>A0AAD9Z7D3_9LECA</name>
<feature type="compositionally biased region" description="Low complexity" evidence="6">
    <location>
        <begin position="220"/>
        <end position="233"/>
    </location>
</feature>
<accession>A0AAD9Z7D3</accession>
<dbReference type="Pfam" id="PF08546">
    <property type="entry name" value="ApbA_C"/>
    <property type="match status" value="1"/>
</dbReference>
<dbReference type="SUPFAM" id="SSF51735">
    <property type="entry name" value="NAD(P)-binding Rossmann-fold domains"/>
    <property type="match status" value="1"/>
</dbReference>
<dbReference type="Gene3D" id="3.40.50.720">
    <property type="entry name" value="NAD(P)-binding Rossmann-like Domain"/>
    <property type="match status" value="1"/>
</dbReference>
<evidence type="ECO:0000313" key="10">
    <source>
        <dbReference type="Proteomes" id="UP001276659"/>
    </source>
</evidence>
<dbReference type="InterPro" id="IPR013332">
    <property type="entry name" value="KPR_N"/>
</dbReference>
<organism evidence="9 10">
    <name type="scientific">Lepraria neglecta</name>
    <dbReference type="NCBI Taxonomy" id="209136"/>
    <lineage>
        <taxon>Eukaryota</taxon>
        <taxon>Fungi</taxon>
        <taxon>Dikarya</taxon>
        <taxon>Ascomycota</taxon>
        <taxon>Pezizomycotina</taxon>
        <taxon>Lecanoromycetes</taxon>
        <taxon>OSLEUM clade</taxon>
        <taxon>Lecanoromycetidae</taxon>
        <taxon>Lecanorales</taxon>
        <taxon>Lecanorineae</taxon>
        <taxon>Stereocaulaceae</taxon>
        <taxon>Lepraria</taxon>
    </lineage>
</organism>
<comment type="similarity">
    <text evidence="1">Belongs to the ketopantoate reductase family.</text>
</comment>
<dbReference type="Pfam" id="PF02558">
    <property type="entry name" value="ApbA"/>
    <property type="match status" value="1"/>
</dbReference>
<dbReference type="InterPro" id="IPR050838">
    <property type="entry name" value="Ketopantoate_reductase"/>
</dbReference>
<evidence type="ECO:0000259" key="7">
    <source>
        <dbReference type="Pfam" id="PF02558"/>
    </source>
</evidence>
<evidence type="ECO:0000256" key="6">
    <source>
        <dbReference type="SAM" id="MobiDB-lite"/>
    </source>
</evidence>
<evidence type="ECO:0000256" key="5">
    <source>
        <dbReference type="ARBA" id="ARBA00032024"/>
    </source>
</evidence>
<evidence type="ECO:0000256" key="1">
    <source>
        <dbReference type="ARBA" id="ARBA00007870"/>
    </source>
</evidence>
<dbReference type="AlphaFoldDB" id="A0AAD9Z7D3"/>
<feature type="domain" description="Ketopantoate reductase C-terminal" evidence="8">
    <location>
        <begin position="432"/>
        <end position="564"/>
    </location>
</feature>
<keyword evidence="10" id="KW-1185">Reference proteome</keyword>
<evidence type="ECO:0000256" key="2">
    <source>
        <dbReference type="ARBA" id="ARBA00013014"/>
    </source>
</evidence>
<dbReference type="InterPro" id="IPR008927">
    <property type="entry name" value="6-PGluconate_DH-like_C_sf"/>
</dbReference>
<feature type="region of interest" description="Disordered" evidence="6">
    <location>
        <begin position="70"/>
        <end position="96"/>
    </location>
</feature>
<dbReference type="Proteomes" id="UP001276659">
    <property type="component" value="Unassembled WGS sequence"/>
</dbReference>
<dbReference type="InterPro" id="IPR013328">
    <property type="entry name" value="6PGD_dom2"/>
</dbReference>
<feature type="region of interest" description="Disordered" evidence="6">
    <location>
        <begin position="249"/>
        <end position="268"/>
    </location>
</feature>
<evidence type="ECO:0000256" key="4">
    <source>
        <dbReference type="ARBA" id="ARBA00023002"/>
    </source>
</evidence>
<dbReference type="FunFam" id="1.10.1040.10:FF:000038">
    <property type="entry name" value="Probable 2-dehydropantoate 2-reductase"/>
    <property type="match status" value="1"/>
</dbReference>
<comment type="caution">
    <text evidence="9">The sequence shown here is derived from an EMBL/GenBank/DDBJ whole genome shotgun (WGS) entry which is preliminary data.</text>
</comment>
<evidence type="ECO:0000313" key="9">
    <source>
        <dbReference type="EMBL" id="KAK3172785.1"/>
    </source>
</evidence>
<dbReference type="SUPFAM" id="SSF48179">
    <property type="entry name" value="6-phosphogluconate dehydrogenase C-terminal domain-like"/>
    <property type="match status" value="1"/>
</dbReference>
<feature type="region of interest" description="Disordered" evidence="6">
    <location>
        <begin position="180"/>
        <end position="238"/>
    </location>
</feature>
<feature type="compositionally biased region" description="Polar residues" evidence="6">
    <location>
        <begin position="207"/>
        <end position="219"/>
    </location>
</feature>
<dbReference type="GO" id="GO:0005739">
    <property type="term" value="C:mitochondrion"/>
    <property type="evidence" value="ECO:0007669"/>
    <property type="project" value="TreeGrafter"/>
</dbReference>
<gene>
    <name evidence="9" type="ORF">OEA41_006110</name>
</gene>
<dbReference type="InterPro" id="IPR013752">
    <property type="entry name" value="KPA_reductase"/>
</dbReference>
<dbReference type="GO" id="GO:0050661">
    <property type="term" value="F:NADP binding"/>
    <property type="evidence" value="ECO:0007669"/>
    <property type="project" value="TreeGrafter"/>
</dbReference>
<dbReference type="PANTHER" id="PTHR43765:SF2">
    <property type="entry name" value="2-DEHYDROPANTOATE 2-REDUCTASE"/>
    <property type="match status" value="1"/>
</dbReference>
<dbReference type="PANTHER" id="PTHR43765">
    <property type="entry name" value="2-DEHYDROPANTOATE 2-REDUCTASE-RELATED"/>
    <property type="match status" value="1"/>
</dbReference>
<feature type="compositionally biased region" description="Basic and acidic residues" evidence="6">
    <location>
        <begin position="70"/>
        <end position="84"/>
    </location>
</feature>
<dbReference type="Gene3D" id="1.10.1040.10">
    <property type="entry name" value="N-(1-d-carboxylethyl)-l-norvaline Dehydrogenase, domain 2"/>
    <property type="match status" value="1"/>
</dbReference>
<feature type="domain" description="Ketopantoate reductase N-terminal" evidence="7">
    <location>
        <begin position="293"/>
        <end position="390"/>
    </location>
</feature>
<keyword evidence="3" id="KW-0521">NADP</keyword>
<evidence type="ECO:0000259" key="8">
    <source>
        <dbReference type="Pfam" id="PF08546"/>
    </source>
</evidence>
<dbReference type="GO" id="GO:0015940">
    <property type="term" value="P:pantothenate biosynthetic process"/>
    <property type="evidence" value="ECO:0007669"/>
    <property type="project" value="InterPro"/>
</dbReference>
<dbReference type="InterPro" id="IPR003710">
    <property type="entry name" value="ApbA"/>
</dbReference>
<dbReference type="EC" id="1.1.1.169" evidence="2"/>
<keyword evidence="4" id="KW-0560">Oxidoreductase</keyword>
<dbReference type="EMBL" id="JASNWA010000007">
    <property type="protein sequence ID" value="KAK3172785.1"/>
    <property type="molecule type" value="Genomic_DNA"/>
</dbReference>
<sequence>MEELTTHQIVVKGGLNILTNGVVTPVACLLALSMVQVKSRGKKIDDVVLGLMNRTNVAQIQASYLLAKKKDEEQDGDERSDTKQAQEMGKLPPRETKLNRLSTMVNELPKRIYILGAGNLGSFIAHSLAGIPQRPPITLLMLNRQLQRWEEHGSCIDLTTHGMTETRRGFEVEKMRRTEDVPLPEASSPEIDLESSNETVSEDHFQQPEQIAETNTPTMGTEGLLGEGPSLEESNPVMDSSLPQLAEAGALTRQRSNSEEAVPSEQEREIDSWFAEVETEVQDQQTGKLSMGNVADPEDDEIIYSLIVSVKAPQTVRAIQRLAHRLTQDSTILFLQNGMGIIDEVNEKLFPDEGYRPTYIIGVVSHGLYSNGPFSVVHAGEGTMALGVMPRMPIKESLQPESLSQLATSARYLIRTMTRTPVFVAVGFPPTDLLQQQLDKLAVNCIINPLTAILDCKNGALLSNMYFTRVVRLLLAEISIVIKSLPELKNVPNVNMRFDTLRLERIVFSIANKTADNDSSMLQDVRAGRQTEIDYINGYIVRRGEEMGIHCVMNYMLMHLIKGKTKTKSLEQADLLPIAGGRRGR</sequence>
<proteinExistence type="inferred from homology"/>
<protein>
    <recommendedName>
        <fullName evidence="2">2-dehydropantoate 2-reductase</fullName>
        <ecNumber evidence="2">1.1.1.169</ecNumber>
    </recommendedName>
    <alternativeName>
        <fullName evidence="5">Ketopantoate reductase</fullName>
    </alternativeName>
</protein>
<dbReference type="InterPro" id="IPR036291">
    <property type="entry name" value="NAD(P)-bd_dom_sf"/>
</dbReference>
<reference evidence="9" key="1">
    <citation type="submission" date="2022-11" db="EMBL/GenBank/DDBJ databases">
        <title>Chromosomal genome sequence assembly and mating type (MAT) locus characterization of the leprose asexual lichenized fungus Lepraria neglecta (Nyl.) Erichsen.</title>
        <authorList>
            <person name="Allen J.L."/>
            <person name="Pfeffer B."/>
        </authorList>
    </citation>
    <scope>NUCLEOTIDE SEQUENCE</scope>
    <source>
        <strain evidence="9">Allen 5258</strain>
    </source>
</reference>
<dbReference type="NCBIfam" id="TIGR00745">
    <property type="entry name" value="apbA_panE"/>
    <property type="match status" value="1"/>
</dbReference>
<evidence type="ECO:0000256" key="3">
    <source>
        <dbReference type="ARBA" id="ARBA00022857"/>
    </source>
</evidence>
<dbReference type="GO" id="GO:0008677">
    <property type="term" value="F:2-dehydropantoate 2-reductase activity"/>
    <property type="evidence" value="ECO:0007669"/>
    <property type="project" value="UniProtKB-EC"/>
</dbReference>